<dbReference type="EMBL" id="CAUYUJ010007276">
    <property type="protein sequence ID" value="CAK0820172.1"/>
    <property type="molecule type" value="Genomic_DNA"/>
</dbReference>
<accession>A0ABN9RMG3</accession>
<reference evidence="6" key="1">
    <citation type="submission" date="2023-10" db="EMBL/GenBank/DDBJ databases">
        <authorList>
            <person name="Chen Y."/>
            <person name="Shah S."/>
            <person name="Dougan E. K."/>
            <person name="Thang M."/>
            <person name="Chan C."/>
        </authorList>
    </citation>
    <scope>NUCLEOTIDE SEQUENCE [LARGE SCALE GENOMIC DNA]</scope>
</reference>
<feature type="transmembrane region" description="Helical" evidence="5">
    <location>
        <begin position="1410"/>
        <end position="1428"/>
    </location>
</feature>
<feature type="transmembrane region" description="Helical" evidence="5">
    <location>
        <begin position="972"/>
        <end position="991"/>
    </location>
</feature>
<proteinExistence type="predicted"/>
<dbReference type="Gene3D" id="1.10.443.10">
    <property type="entry name" value="Intergrase catalytic core"/>
    <property type="match status" value="1"/>
</dbReference>
<protein>
    <submittedName>
        <fullName evidence="6">Uncharacterized protein</fullName>
    </submittedName>
</protein>
<feature type="transmembrane region" description="Helical" evidence="5">
    <location>
        <begin position="1121"/>
        <end position="1140"/>
    </location>
</feature>
<keyword evidence="3 5" id="KW-1133">Transmembrane helix</keyword>
<feature type="transmembrane region" description="Helical" evidence="5">
    <location>
        <begin position="1059"/>
        <end position="1079"/>
    </location>
</feature>
<dbReference type="SUPFAM" id="SSF56672">
    <property type="entry name" value="DNA/RNA polymerases"/>
    <property type="match status" value="1"/>
</dbReference>
<feature type="transmembrane region" description="Helical" evidence="5">
    <location>
        <begin position="1525"/>
        <end position="1546"/>
    </location>
</feature>
<comment type="caution">
    <text evidence="6">The sequence shown here is derived from an EMBL/GenBank/DDBJ whole genome shotgun (WGS) entry which is preliminary data.</text>
</comment>
<dbReference type="PANTHER" id="PTHR23291:SF47">
    <property type="entry name" value="TRANSMEMBRANE BAX INHIBITOR MOTIF CONTAINING 7"/>
    <property type="match status" value="1"/>
</dbReference>
<dbReference type="PANTHER" id="PTHR23291">
    <property type="entry name" value="BAX INHIBITOR-RELATED"/>
    <property type="match status" value="1"/>
</dbReference>
<feature type="transmembrane region" description="Helical" evidence="5">
    <location>
        <begin position="1003"/>
        <end position="1021"/>
    </location>
</feature>
<evidence type="ECO:0000256" key="1">
    <source>
        <dbReference type="ARBA" id="ARBA00004141"/>
    </source>
</evidence>
<dbReference type="Pfam" id="PF01027">
    <property type="entry name" value="Bax1-I"/>
    <property type="match status" value="2"/>
</dbReference>
<feature type="transmembrane region" description="Helical" evidence="5">
    <location>
        <begin position="1379"/>
        <end position="1398"/>
    </location>
</feature>
<evidence type="ECO:0000256" key="3">
    <source>
        <dbReference type="ARBA" id="ARBA00022989"/>
    </source>
</evidence>
<sequence length="1611" mass="179009">MRLKDSGPLRPYGDPRLHSPSLYGEFIQRLVEAGVAELTLERPTEVVDCFFVKKGGGKQRLVVDCRRSNQHFEPPAPVSLVSGDTLSQVHGDDSLGQPVFIGQVDIKDAFYHMELPEGLRQYFGLRRIRASWAGISQYVDNYVVISTSEAVVRERLAGVSRALESRGLPLHKESVSCDRAVVLGWEIDCLRRTFRPTPERVWKARLAIRGLLARASVSGGDLERLLGHLCFIGLCRRESLSVFKYCYRFCEELDTWDRIAPLIWVNTSAGTCPDVVVVDASPWGLGEIESPITSSLEPKLATDLRRWRTPYKSASASRAGIDVEARFHLCLPHTLQGALKRSKGTSSNDFVRRRSNSLSGRWCRDWGRTSSIRIRLSASPSPPCSCAAAAAKGRSSCDGMLSVTRRLGALLLGTGSLLRSRWIASELNPADGPSRGRPAPSDPLAGLRRELATAAGEGRDAGARQVRQIEDPRGPPAAAAQFGAQMSLLRRASVSAKTQAQYSLYLAALHRFCDSRGDHPNTEEEWDIATAGLMEIMFMEGGSLSAGEKLLASVQWAEPRLGRLGGGRMPVCRQCLRGWRRAAPSGGRLPLPYDVVALLACWMICQGLRPHALAILMMMELYLRPGEPFLLRGRDVVAGSLSGAREWTPTSVLLHPFEMRTPSKSQEFDQTIVLDLDRQAALADVLVQLGLERGVGPLLDLTPSALRRALDEAAAAWRLGPLGPLDAYRFRHTGASVDFATGARRLEEIQRRGRWRSARSLRRYEHGGRLADLLRRLPPDVQRAADAVFGPLRAPTVAVFFELFAGSGHLSDAVERGNVPTLRWDILYGPAYDLRDPRSARLIRGWIRAGLVCGLHAGFPCETFSRARDRPNGPPRLRSQEHVWGLPSLHPEGADFQKVKWGNLYARLTISFCVLCCQCFAPWSVENPALSYAWQLPPMLSLLQRRQVTTQVIEYCRFGTPWSVRRGFVRKVYGILGTQLLVTTVLGGAVMKKSESMDPEIGTVLMFLSLLGSVATMMVFWRCPQVMRRSPTNYILLGMLTLAKSVMVGFICSQYSEESVLVVLGLTCFILAGLTAFTFQTKYDFTGFASYLMCGSLVMLGMSFGPMFGSIFGLSGAAFQTARLCMCGLGALLFAAYIVYDTQMILGNKHPNRKFSVDDYAAAAIMLYIDIVQLFLYLLELLGDRRDSRDRGVRGARARFQPARYPVNWVSAMRAIEDVDGQASLQHAWDMTLMAVEQELRARYDKVGAGYERYLGRGGPVQTKYVKAQWNPRQVRLQHGPRLRAWLQAARWAKHLMKVRAFWCKMAEAFKLEGRSAGKFYLPDYTSPHSDKVVVLETTNEEMEEAWQKAPLNALNLTRWSNTLRLGFRSVRHGFVRKVYGILGTQLLVTTVLGGAVMKKSESMDPEIGTVLMFLSLLGSVATMMVFWRCPQVMRRSPTNYILLGMLTLAKSVMVGFVCSQYSEESVLVVLGLTCFILAGLTAFTFQTKYDFTGFASYLMCGSLVMLGMSFGLMFGSIFGLSGAAFQTARLCMCGLGALLFAAYIVHDTQMILGNKHPNRKFSVDDYAAAAIMLYIDIVQLFLYLLELLGDRRDSRDRGVRGARARFQPAR</sequence>
<evidence type="ECO:0000256" key="2">
    <source>
        <dbReference type="ARBA" id="ARBA00022692"/>
    </source>
</evidence>
<evidence type="ECO:0000256" key="4">
    <source>
        <dbReference type="ARBA" id="ARBA00023136"/>
    </source>
</evidence>
<keyword evidence="4 5" id="KW-0472">Membrane</keyword>
<name>A0ABN9RMG3_9DINO</name>
<keyword evidence="2 5" id="KW-0812">Transmembrane</keyword>
<dbReference type="InterPro" id="IPR013762">
    <property type="entry name" value="Integrase-like_cat_sf"/>
</dbReference>
<dbReference type="InterPro" id="IPR006214">
    <property type="entry name" value="Bax_inhibitor_1-related"/>
</dbReference>
<dbReference type="InterPro" id="IPR043502">
    <property type="entry name" value="DNA/RNA_pol_sf"/>
</dbReference>
<evidence type="ECO:0000256" key="5">
    <source>
        <dbReference type="SAM" id="Phobius"/>
    </source>
</evidence>
<feature type="transmembrane region" description="Helical" evidence="5">
    <location>
        <begin position="1160"/>
        <end position="1179"/>
    </location>
</feature>
<comment type="subcellular location">
    <subcellularLocation>
        <location evidence="1">Membrane</location>
        <topology evidence="1">Multi-pass membrane protein</topology>
    </subcellularLocation>
</comment>
<evidence type="ECO:0000313" key="6">
    <source>
        <dbReference type="EMBL" id="CAK0820172.1"/>
    </source>
</evidence>
<dbReference type="Proteomes" id="UP001189429">
    <property type="component" value="Unassembled WGS sequence"/>
</dbReference>
<feature type="transmembrane region" description="Helical" evidence="5">
    <location>
        <begin position="1498"/>
        <end position="1519"/>
    </location>
</feature>
<evidence type="ECO:0000313" key="7">
    <source>
        <dbReference type="Proteomes" id="UP001189429"/>
    </source>
</evidence>
<feature type="transmembrane region" description="Helical" evidence="5">
    <location>
        <begin position="1085"/>
        <end position="1109"/>
    </location>
</feature>
<feature type="non-terminal residue" evidence="6">
    <location>
        <position position="1611"/>
    </location>
</feature>
<feature type="transmembrane region" description="Helical" evidence="5">
    <location>
        <begin position="1033"/>
        <end position="1052"/>
    </location>
</feature>
<feature type="transmembrane region" description="Helical" evidence="5">
    <location>
        <begin position="1466"/>
        <end position="1486"/>
    </location>
</feature>
<feature type="transmembrane region" description="Helical" evidence="5">
    <location>
        <begin position="1567"/>
        <end position="1586"/>
    </location>
</feature>
<organism evidence="6 7">
    <name type="scientific">Prorocentrum cordatum</name>
    <dbReference type="NCBI Taxonomy" id="2364126"/>
    <lineage>
        <taxon>Eukaryota</taxon>
        <taxon>Sar</taxon>
        <taxon>Alveolata</taxon>
        <taxon>Dinophyceae</taxon>
        <taxon>Prorocentrales</taxon>
        <taxon>Prorocentraceae</taxon>
        <taxon>Prorocentrum</taxon>
    </lineage>
</organism>
<gene>
    <name evidence="6" type="ORF">PCOR1329_LOCUS21951</name>
</gene>
<keyword evidence="7" id="KW-1185">Reference proteome</keyword>